<feature type="transmembrane region" description="Helical" evidence="15">
    <location>
        <begin position="94"/>
        <end position="113"/>
    </location>
</feature>
<dbReference type="Proteomes" id="UP001501556">
    <property type="component" value="Unassembled WGS sequence"/>
</dbReference>
<keyword evidence="10" id="KW-0476">Mercury</keyword>
<keyword evidence="4" id="KW-0813">Transport</keyword>
<evidence type="ECO:0000259" key="16">
    <source>
        <dbReference type="PROSITE" id="PS50846"/>
    </source>
</evidence>
<dbReference type="Pfam" id="PF02411">
    <property type="entry name" value="MerT"/>
    <property type="match status" value="1"/>
</dbReference>
<evidence type="ECO:0000256" key="15">
    <source>
        <dbReference type="SAM" id="Phobius"/>
    </source>
</evidence>
<accession>A0ABP7P526</accession>
<comment type="function">
    <text evidence="14">Involved in mercury resistance. Probably transfers a mercuric ion from the periplasmic Hg(2+)-binding protein MerP to the cytoplasmic mercuric reductase MerA.</text>
</comment>
<evidence type="ECO:0000256" key="2">
    <source>
        <dbReference type="ARBA" id="ARBA00008224"/>
    </source>
</evidence>
<dbReference type="PANTHER" id="PTHR46594:SF4">
    <property type="entry name" value="P-TYPE CATION-TRANSPORTING ATPASE"/>
    <property type="match status" value="1"/>
</dbReference>
<dbReference type="SUPFAM" id="SSF55008">
    <property type="entry name" value="HMA, heavy metal-associated domain"/>
    <property type="match status" value="1"/>
</dbReference>
<comment type="similarity">
    <text evidence="2">Belongs to the MerT family.</text>
</comment>
<protein>
    <recommendedName>
        <fullName evidence="3">Mercuric transport protein MerT</fullName>
    </recommendedName>
    <alternativeName>
        <fullName evidence="13">Mercury ion transport protein</fullName>
    </alternativeName>
</protein>
<feature type="transmembrane region" description="Helical" evidence="15">
    <location>
        <begin position="51"/>
        <end position="68"/>
    </location>
</feature>
<keyword evidence="5" id="KW-0475">Mercuric resistance</keyword>
<feature type="domain" description="HMA" evidence="16">
    <location>
        <begin position="137"/>
        <end position="203"/>
    </location>
</feature>
<evidence type="ECO:0000256" key="9">
    <source>
        <dbReference type="ARBA" id="ARBA00022723"/>
    </source>
</evidence>
<evidence type="ECO:0000256" key="3">
    <source>
        <dbReference type="ARBA" id="ARBA00017053"/>
    </source>
</evidence>
<proteinExistence type="inferred from homology"/>
<dbReference type="InterPro" id="IPR003457">
    <property type="entry name" value="Transprt_MerT"/>
</dbReference>
<evidence type="ECO:0000256" key="10">
    <source>
        <dbReference type="ARBA" id="ARBA00022914"/>
    </source>
</evidence>
<comment type="caution">
    <text evidence="17">The sequence shown here is derived from an EMBL/GenBank/DDBJ whole genome shotgun (WGS) entry which is preliminary data.</text>
</comment>
<dbReference type="InterPro" id="IPR017969">
    <property type="entry name" value="Heavy-metal-associated_CS"/>
</dbReference>
<comment type="subcellular location">
    <subcellularLocation>
        <location evidence="1">Cell inner membrane</location>
        <topology evidence="1">Multi-pass membrane protein</topology>
    </subcellularLocation>
</comment>
<keyword evidence="18" id="KW-1185">Reference proteome</keyword>
<evidence type="ECO:0000256" key="5">
    <source>
        <dbReference type="ARBA" id="ARBA00022466"/>
    </source>
</evidence>
<dbReference type="InterPro" id="IPR036163">
    <property type="entry name" value="HMA_dom_sf"/>
</dbReference>
<evidence type="ECO:0000256" key="8">
    <source>
        <dbReference type="ARBA" id="ARBA00022692"/>
    </source>
</evidence>
<evidence type="ECO:0000256" key="7">
    <source>
        <dbReference type="ARBA" id="ARBA00022519"/>
    </source>
</evidence>
<keyword evidence="7" id="KW-0997">Cell inner membrane</keyword>
<dbReference type="Gene3D" id="1.10.287.910">
    <property type="entry name" value="bacterial mercury transporter, merf"/>
    <property type="match status" value="1"/>
</dbReference>
<dbReference type="InterPro" id="IPR006121">
    <property type="entry name" value="HMA_dom"/>
</dbReference>
<evidence type="ECO:0000256" key="14">
    <source>
        <dbReference type="ARBA" id="ARBA00045720"/>
    </source>
</evidence>
<evidence type="ECO:0000256" key="11">
    <source>
        <dbReference type="ARBA" id="ARBA00022989"/>
    </source>
</evidence>
<dbReference type="RefSeq" id="WP_345120204.1">
    <property type="nucleotide sequence ID" value="NZ_BAABDI010000001.1"/>
</dbReference>
<reference evidence="18" key="1">
    <citation type="journal article" date="2019" name="Int. J. Syst. Evol. Microbiol.">
        <title>The Global Catalogue of Microorganisms (GCM) 10K type strain sequencing project: providing services to taxonomists for standard genome sequencing and annotation.</title>
        <authorList>
            <consortium name="The Broad Institute Genomics Platform"/>
            <consortium name="The Broad Institute Genome Sequencing Center for Infectious Disease"/>
            <person name="Wu L."/>
            <person name="Ma J."/>
        </authorList>
    </citation>
    <scope>NUCLEOTIDE SEQUENCE [LARGE SCALE GENOMIC DNA]</scope>
    <source>
        <strain evidence="18">JCM 17217</strain>
    </source>
</reference>
<evidence type="ECO:0000256" key="13">
    <source>
        <dbReference type="ARBA" id="ARBA00030934"/>
    </source>
</evidence>
<dbReference type="PROSITE" id="PS50846">
    <property type="entry name" value="HMA_2"/>
    <property type="match status" value="1"/>
</dbReference>
<dbReference type="EMBL" id="BAABDI010000001">
    <property type="protein sequence ID" value="GAA3959273.1"/>
    <property type="molecule type" value="Genomic_DNA"/>
</dbReference>
<keyword evidence="9" id="KW-0479">Metal-binding</keyword>
<evidence type="ECO:0000256" key="6">
    <source>
        <dbReference type="ARBA" id="ARBA00022475"/>
    </source>
</evidence>
<sequence>MSNAPAQPSKSLFGAGLLAALAASLCCITPLLAVVGGLGGAASAFAWLEPYRLYLVALTVAVLGFAWYRQLRPTAAAADCCAVPEKKPLMQTTAFLGAVTVLAALLLAFPYYGAALYPTAKSSASAVAATGTAPMWQTRTYRIGGMTCEACAHHVEQAVQQVPGVQTVAVSYNQATAQVRFDAVQAQPAQVESAINSTGYHVLSPTR</sequence>
<keyword evidence="11 15" id="KW-1133">Transmembrane helix</keyword>
<dbReference type="PROSITE" id="PS01047">
    <property type="entry name" value="HMA_1"/>
    <property type="match status" value="1"/>
</dbReference>
<dbReference type="PANTHER" id="PTHR46594">
    <property type="entry name" value="P-TYPE CATION-TRANSPORTING ATPASE"/>
    <property type="match status" value="1"/>
</dbReference>
<name>A0ABP7P526_9BACT</name>
<dbReference type="CDD" id="cd00371">
    <property type="entry name" value="HMA"/>
    <property type="match status" value="1"/>
</dbReference>
<organism evidence="17 18">
    <name type="scientific">Hymenobacter antarcticus</name>
    <dbReference type="NCBI Taxonomy" id="486270"/>
    <lineage>
        <taxon>Bacteria</taxon>
        <taxon>Pseudomonadati</taxon>
        <taxon>Bacteroidota</taxon>
        <taxon>Cytophagia</taxon>
        <taxon>Cytophagales</taxon>
        <taxon>Hymenobacteraceae</taxon>
        <taxon>Hymenobacter</taxon>
    </lineage>
</organism>
<keyword evidence="8 15" id="KW-0812">Transmembrane</keyword>
<evidence type="ECO:0000256" key="12">
    <source>
        <dbReference type="ARBA" id="ARBA00023136"/>
    </source>
</evidence>
<gene>
    <name evidence="17" type="ORF">GCM10022407_03030</name>
</gene>
<evidence type="ECO:0000313" key="17">
    <source>
        <dbReference type="EMBL" id="GAA3959273.1"/>
    </source>
</evidence>
<keyword evidence="6" id="KW-1003">Cell membrane</keyword>
<feature type="transmembrane region" description="Helical" evidence="15">
    <location>
        <begin position="12"/>
        <end position="39"/>
    </location>
</feature>
<dbReference type="NCBIfam" id="NF033556">
    <property type="entry name" value="MerTP_fusion"/>
    <property type="match status" value="1"/>
</dbReference>
<keyword evidence="12 15" id="KW-0472">Membrane</keyword>
<evidence type="ECO:0000313" key="18">
    <source>
        <dbReference type="Proteomes" id="UP001501556"/>
    </source>
</evidence>
<dbReference type="Gene3D" id="3.30.70.100">
    <property type="match status" value="1"/>
</dbReference>
<evidence type="ECO:0000256" key="1">
    <source>
        <dbReference type="ARBA" id="ARBA00004429"/>
    </source>
</evidence>
<dbReference type="Pfam" id="PF00403">
    <property type="entry name" value="HMA"/>
    <property type="match status" value="1"/>
</dbReference>
<evidence type="ECO:0000256" key="4">
    <source>
        <dbReference type="ARBA" id="ARBA00022448"/>
    </source>
</evidence>